<feature type="compositionally biased region" description="Basic and acidic residues" evidence="1">
    <location>
        <begin position="457"/>
        <end position="489"/>
    </location>
</feature>
<keyword evidence="2" id="KW-0472">Membrane</keyword>
<feature type="compositionally biased region" description="Basic residues" evidence="1">
    <location>
        <begin position="307"/>
        <end position="325"/>
    </location>
</feature>
<feature type="region of interest" description="Disordered" evidence="1">
    <location>
        <begin position="246"/>
        <end position="325"/>
    </location>
</feature>
<feature type="compositionally biased region" description="Polar residues" evidence="1">
    <location>
        <begin position="831"/>
        <end position="855"/>
    </location>
</feature>
<evidence type="ECO:0000313" key="3">
    <source>
        <dbReference type="EMBL" id="CAG7721049.1"/>
    </source>
</evidence>
<feature type="compositionally biased region" description="Basic residues" evidence="1">
    <location>
        <begin position="856"/>
        <end position="865"/>
    </location>
</feature>
<feature type="compositionally biased region" description="Low complexity" evidence="1">
    <location>
        <begin position="991"/>
        <end position="1001"/>
    </location>
</feature>
<feature type="compositionally biased region" description="Polar residues" evidence="1">
    <location>
        <begin position="1002"/>
        <end position="1091"/>
    </location>
</feature>
<keyword evidence="2" id="KW-1133">Transmembrane helix</keyword>
<comment type="caution">
    <text evidence="3">The sequence shown here is derived from an EMBL/GenBank/DDBJ whole genome shotgun (WGS) entry which is preliminary data.</text>
</comment>
<evidence type="ECO:0000313" key="4">
    <source>
        <dbReference type="Proteomes" id="UP000708208"/>
    </source>
</evidence>
<feature type="region of interest" description="Disordered" evidence="1">
    <location>
        <begin position="449"/>
        <end position="492"/>
    </location>
</feature>
<dbReference type="Proteomes" id="UP000708208">
    <property type="component" value="Unassembled WGS sequence"/>
</dbReference>
<accession>A0A8J2JT35</accession>
<reference evidence="3" key="1">
    <citation type="submission" date="2021-06" db="EMBL/GenBank/DDBJ databases">
        <authorList>
            <person name="Hodson N. C."/>
            <person name="Mongue J. A."/>
            <person name="Jaron S. K."/>
        </authorList>
    </citation>
    <scope>NUCLEOTIDE SEQUENCE</scope>
</reference>
<keyword evidence="2" id="KW-0812">Transmembrane</keyword>
<name>A0A8J2JT35_9HEXA</name>
<protein>
    <submittedName>
        <fullName evidence="3">Uncharacterized protein</fullName>
    </submittedName>
</protein>
<sequence length="1179" mass="128904">MPPLCLPPGCPPPCCLPQCCPPQCCPPPCCPSQCCPPPCCPPQCCPPPCCPPQCCPPQCCPPQCCPPQCCPPRCCPPQCCPPCFPQQCCQPPGCPTPPCCPKGPTCPPPPPFCSPPCGPPSSDPCKSKCGCCGGRNTIICVPKGCPPPCCNPCCSPCCNPCCPPCCCCPSPCCNPCDPCCSDKPASFNNCNFYCSELPKGFGANGGCNNFYKNPCCPPTDDCCPHDDCCPPDDFCPPTPNFCSGNNRAAGDDQMAPVPRRDRKPGRNKGGTRGWNSRQRSPYGQSRSPTPYRHHSGCHPYYGEPGSGHRHSGHRKNGHRFSKRKSKELKDMIEDFCNETVSGRLAIPQTKSAGQCTSPERTAVRSAGVEARLSEHLECMKWTDGASTPLKITGKGQKTLSKSKQDPHACQKLKSPLQIKIIGTHGDGSEIKRLQIKTIERLVFPVRRGRSTARKRMRDYGQKLDSSTRDDDAKKSSSRFDYKDRQKLPHSEPCPGNLALLECLPEITEKKETPVSTLQLFGPHCPQIASSFMVSLPVTVTPGGDGLTHARSADGRLDKKSSINRRARSFESIRQIEDSYKIIKRESKIPPKTAADCSMEKSLKPIYQTMKNSRIDKIIHQQFCVMTMQIDKSKSKKQPKNPDPVITVPPVSETAPENISNRSENASPLILRNTDRYINDFIPSNKERECKLQTPGGNPSPFGRAITSGLDSNSSTPHVSPSWESFPFKYQDNDDGAKFFPKYDYGVTGSPSPTPSSIQHYRCKSRNQANNKHQTKTESTSDNYPESTGSTSTKPPTVNNDPPSSSRRPGTYVLDETESFLSTEQKLYKSFKNTSSKNNDPYIKTTTGNAVPSTTHAKLKPPKSARLKIAPPRPPPPMLPRYNTNHQFNRPDSNIKRNDPQNNDTLSAINNHPESEFRYPEINRQYLQSENRLPQINTQPIINYSTVNSFKGGQNSDSNRLPPITSPNTSNPANPYLLNSYPYVQPYAFTMSSSSGSPQSFSINTSSGDPQSYAINTSSGNPQSYPTTTYSGNPQSYPTTTSSGNPEEYSTNSSSWSTQEYSMDNSSGNPQQYSTSYSSGNPQQYSTSYSSRNNEDAEESGNVNGGPHDVRTAVMYVNAVVVYHVVAASAKQHLSPNYRSEKFLAVFLTLVAEVAAAAAAATVIVAAIRIATFEINAEFN</sequence>
<feature type="compositionally biased region" description="Polar residues" evidence="1">
    <location>
        <begin position="654"/>
        <end position="665"/>
    </location>
</feature>
<dbReference type="EMBL" id="CAJVCH010076510">
    <property type="protein sequence ID" value="CAG7721049.1"/>
    <property type="molecule type" value="Genomic_DNA"/>
</dbReference>
<feature type="region of interest" description="Disordered" evidence="1">
    <location>
        <begin position="630"/>
        <end position="666"/>
    </location>
</feature>
<feature type="region of interest" description="Disordered" evidence="1">
    <location>
        <begin position="765"/>
        <end position="810"/>
    </location>
</feature>
<feature type="compositionally biased region" description="Polar residues" evidence="1">
    <location>
        <begin position="273"/>
        <end position="288"/>
    </location>
</feature>
<feature type="region of interest" description="Disordered" evidence="1">
    <location>
        <begin position="831"/>
        <end position="915"/>
    </location>
</feature>
<feature type="compositionally biased region" description="Polar residues" evidence="1">
    <location>
        <begin position="708"/>
        <end position="722"/>
    </location>
</feature>
<feature type="region of interest" description="Disordered" evidence="1">
    <location>
        <begin position="686"/>
        <end position="723"/>
    </location>
</feature>
<organism evidence="3 4">
    <name type="scientific">Allacma fusca</name>
    <dbReference type="NCBI Taxonomy" id="39272"/>
    <lineage>
        <taxon>Eukaryota</taxon>
        <taxon>Metazoa</taxon>
        <taxon>Ecdysozoa</taxon>
        <taxon>Arthropoda</taxon>
        <taxon>Hexapoda</taxon>
        <taxon>Collembola</taxon>
        <taxon>Symphypleona</taxon>
        <taxon>Sminthuridae</taxon>
        <taxon>Allacma</taxon>
    </lineage>
</organism>
<proteinExistence type="predicted"/>
<feature type="compositionally biased region" description="Polar residues" evidence="1">
    <location>
        <begin position="881"/>
        <end position="891"/>
    </location>
</feature>
<feature type="compositionally biased region" description="Polar residues" evidence="1">
    <location>
        <begin position="899"/>
        <end position="911"/>
    </location>
</feature>
<feature type="compositionally biased region" description="Polar residues" evidence="1">
    <location>
        <begin position="765"/>
        <end position="807"/>
    </location>
</feature>
<keyword evidence="4" id="KW-1185">Reference proteome</keyword>
<gene>
    <name evidence="3" type="ORF">AFUS01_LOCUS10298</name>
</gene>
<dbReference type="AlphaFoldDB" id="A0A8J2JT35"/>
<feature type="transmembrane region" description="Helical" evidence="2">
    <location>
        <begin position="1142"/>
        <end position="1170"/>
    </location>
</feature>
<feature type="region of interest" description="Disordered" evidence="1">
    <location>
        <begin position="991"/>
        <end position="1106"/>
    </location>
</feature>
<feature type="compositionally biased region" description="Polar residues" evidence="1">
    <location>
        <begin position="946"/>
        <end position="958"/>
    </location>
</feature>
<feature type="region of interest" description="Disordered" evidence="1">
    <location>
        <begin position="946"/>
        <end position="973"/>
    </location>
</feature>
<evidence type="ECO:0000256" key="2">
    <source>
        <dbReference type="SAM" id="Phobius"/>
    </source>
</evidence>
<evidence type="ECO:0000256" key="1">
    <source>
        <dbReference type="SAM" id="MobiDB-lite"/>
    </source>
</evidence>